<accession>A0A9D2PLP1</accession>
<dbReference type="Proteomes" id="UP000823886">
    <property type="component" value="Unassembled WGS sequence"/>
</dbReference>
<dbReference type="Pfam" id="PF18980">
    <property type="entry name" value="DUF5716_C"/>
    <property type="match status" value="1"/>
</dbReference>
<organism evidence="2 3">
    <name type="scientific">Candidatus Blautia merdavium</name>
    <dbReference type="NCBI Taxonomy" id="2838494"/>
    <lineage>
        <taxon>Bacteria</taxon>
        <taxon>Bacillati</taxon>
        <taxon>Bacillota</taxon>
        <taxon>Clostridia</taxon>
        <taxon>Lachnospirales</taxon>
        <taxon>Lachnospiraceae</taxon>
        <taxon>Blautia</taxon>
    </lineage>
</organism>
<name>A0A9D2PLP1_9FIRM</name>
<sequence>MNETRNIIVGLDIGRSHSQICYFDRKEREPVSVSVKAGSNLYEFATLLSKTPGKEVWHCGLEAEFHTAHEGDLPVYGILGICGAETPVQIDGREYLPEELMAHYLQGCIGLLGVGDPVRQIKAIMVTVPLLNAPLVRALQKAGERLGFSRKQLYLQDYAESFYYYAMNHRRENWNRRAGWFIFDGNQVSFAKLEIDASRRPMLAAVRFGESAMLPEDPQERDDAFHQLIADSCRSDAYTSIYMVGPGFDQSWAVRSIPYLCRNQRRVYYGNNLYVKGACFGAREKCGEDELKGLQYLSPMMIKSNVNMEMDVGGSLRNVPIVEAGRLWYEVYTSLELILDEKEELEFTVIPMEGGSRAKFVMKLPGLPKRPNKTTRLLLTVTYESEEQCLIRAEDLGFGELFPSDGKVWTEKVSW</sequence>
<comment type="caution">
    <text evidence="2">The sequence shown here is derived from an EMBL/GenBank/DDBJ whole genome shotgun (WGS) entry which is preliminary data.</text>
</comment>
<feature type="domain" description="DUF5716" evidence="1">
    <location>
        <begin position="123"/>
        <end position="415"/>
    </location>
</feature>
<dbReference type="InterPro" id="IPR043770">
    <property type="entry name" value="DUF5716_C"/>
</dbReference>
<proteinExistence type="predicted"/>
<evidence type="ECO:0000313" key="2">
    <source>
        <dbReference type="EMBL" id="HJC63348.1"/>
    </source>
</evidence>
<reference evidence="2" key="1">
    <citation type="journal article" date="2021" name="PeerJ">
        <title>Extensive microbial diversity within the chicken gut microbiome revealed by metagenomics and culture.</title>
        <authorList>
            <person name="Gilroy R."/>
            <person name="Ravi A."/>
            <person name="Getino M."/>
            <person name="Pursley I."/>
            <person name="Horton D.L."/>
            <person name="Alikhan N.F."/>
            <person name="Baker D."/>
            <person name="Gharbi K."/>
            <person name="Hall N."/>
            <person name="Watson M."/>
            <person name="Adriaenssens E.M."/>
            <person name="Foster-Nyarko E."/>
            <person name="Jarju S."/>
            <person name="Secka A."/>
            <person name="Antonio M."/>
            <person name="Oren A."/>
            <person name="Chaudhuri R.R."/>
            <person name="La Ragione R."/>
            <person name="Hildebrand F."/>
            <person name="Pallen M.J."/>
        </authorList>
    </citation>
    <scope>NUCLEOTIDE SEQUENCE</scope>
    <source>
        <strain evidence="2">ChiBcec2-3848</strain>
    </source>
</reference>
<evidence type="ECO:0000259" key="1">
    <source>
        <dbReference type="Pfam" id="PF18980"/>
    </source>
</evidence>
<dbReference type="EMBL" id="DWVZ01000092">
    <property type="protein sequence ID" value="HJC63348.1"/>
    <property type="molecule type" value="Genomic_DNA"/>
</dbReference>
<dbReference type="AlphaFoldDB" id="A0A9D2PLP1"/>
<gene>
    <name evidence="2" type="ORF">H9753_07000</name>
</gene>
<protein>
    <recommendedName>
        <fullName evidence="1">DUF5716 domain-containing protein</fullName>
    </recommendedName>
</protein>
<reference evidence="2" key="2">
    <citation type="submission" date="2021-04" db="EMBL/GenBank/DDBJ databases">
        <authorList>
            <person name="Gilroy R."/>
        </authorList>
    </citation>
    <scope>NUCLEOTIDE SEQUENCE</scope>
    <source>
        <strain evidence="2">ChiBcec2-3848</strain>
    </source>
</reference>
<evidence type="ECO:0000313" key="3">
    <source>
        <dbReference type="Proteomes" id="UP000823886"/>
    </source>
</evidence>
<dbReference type="Gene3D" id="3.30.420.40">
    <property type="match status" value="1"/>
</dbReference>